<keyword evidence="4" id="KW-0804">Transcription</keyword>
<dbReference type="PANTHER" id="PTHR30427">
    <property type="entry name" value="TRANSCRIPTIONAL ACTIVATOR PROTEIN LYSR"/>
    <property type="match status" value="1"/>
</dbReference>
<dbReference type="InterPro" id="IPR036390">
    <property type="entry name" value="WH_DNA-bd_sf"/>
</dbReference>
<dbReference type="InterPro" id="IPR036388">
    <property type="entry name" value="WH-like_DNA-bd_sf"/>
</dbReference>
<evidence type="ECO:0000256" key="2">
    <source>
        <dbReference type="ARBA" id="ARBA00023015"/>
    </source>
</evidence>
<name>A0A1N6ECE4_9BURK</name>
<evidence type="ECO:0000259" key="5">
    <source>
        <dbReference type="PROSITE" id="PS50931"/>
    </source>
</evidence>
<evidence type="ECO:0000256" key="4">
    <source>
        <dbReference type="ARBA" id="ARBA00023163"/>
    </source>
</evidence>
<keyword evidence="2" id="KW-0805">Transcription regulation</keyword>
<protein>
    <submittedName>
        <fullName evidence="6">Transcriptional regulator, LysR family</fullName>
    </submittedName>
</protein>
<dbReference type="Pfam" id="PF00126">
    <property type="entry name" value="HTH_1"/>
    <property type="match status" value="1"/>
</dbReference>
<dbReference type="OrthoDB" id="8849678at2"/>
<dbReference type="PRINTS" id="PR00039">
    <property type="entry name" value="HTHLYSR"/>
</dbReference>
<reference evidence="6 7" key="1">
    <citation type="submission" date="2016-11" db="EMBL/GenBank/DDBJ databases">
        <authorList>
            <person name="Jaros S."/>
            <person name="Januszkiewicz K."/>
            <person name="Wedrychowicz H."/>
        </authorList>
    </citation>
    <scope>NUCLEOTIDE SEQUENCE [LARGE SCALE GENOMIC DNA]</scope>
    <source>
        <strain evidence="6 7">GAS86</strain>
    </source>
</reference>
<dbReference type="GO" id="GO:0010628">
    <property type="term" value="P:positive regulation of gene expression"/>
    <property type="evidence" value="ECO:0007669"/>
    <property type="project" value="TreeGrafter"/>
</dbReference>
<dbReference type="Pfam" id="PF03466">
    <property type="entry name" value="LysR_substrate"/>
    <property type="match status" value="1"/>
</dbReference>
<dbReference type="InterPro" id="IPR000847">
    <property type="entry name" value="LysR_HTH_N"/>
</dbReference>
<dbReference type="SUPFAM" id="SSF53850">
    <property type="entry name" value="Periplasmic binding protein-like II"/>
    <property type="match status" value="1"/>
</dbReference>
<dbReference type="PANTHER" id="PTHR30427:SF1">
    <property type="entry name" value="TRANSCRIPTIONAL ACTIVATOR PROTEIN LYSR"/>
    <property type="match status" value="1"/>
</dbReference>
<dbReference type="AlphaFoldDB" id="A0A1N6ECE4"/>
<accession>A0A1N6ECE4</accession>
<dbReference type="GO" id="GO:0003700">
    <property type="term" value="F:DNA-binding transcription factor activity"/>
    <property type="evidence" value="ECO:0007669"/>
    <property type="project" value="InterPro"/>
</dbReference>
<organism evidence="6 7">
    <name type="scientific">Paraburkholderia phenazinium</name>
    <dbReference type="NCBI Taxonomy" id="60549"/>
    <lineage>
        <taxon>Bacteria</taxon>
        <taxon>Pseudomonadati</taxon>
        <taxon>Pseudomonadota</taxon>
        <taxon>Betaproteobacteria</taxon>
        <taxon>Burkholderiales</taxon>
        <taxon>Burkholderiaceae</taxon>
        <taxon>Paraburkholderia</taxon>
    </lineage>
</organism>
<dbReference type="EMBL" id="FSRM01000001">
    <property type="protein sequence ID" value="SIN80587.1"/>
    <property type="molecule type" value="Genomic_DNA"/>
</dbReference>
<gene>
    <name evidence="6" type="ORF">SAMN05444168_0436</name>
</gene>
<evidence type="ECO:0000256" key="1">
    <source>
        <dbReference type="ARBA" id="ARBA00009437"/>
    </source>
</evidence>
<evidence type="ECO:0000313" key="7">
    <source>
        <dbReference type="Proteomes" id="UP000184693"/>
    </source>
</evidence>
<proteinExistence type="inferred from homology"/>
<evidence type="ECO:0000256" key="3">
    <source>
        <dbReference type="ARBA" id="ARBA00023125"/>
    </source>
</evidence>
<dbReference type="PROSITE" id="PS50931">
    <property type="entry name" value="HTH_LYSR"/>
    <property type="match status" value="1"/>
</dbReference>
<comment type="similarity">
    <text evidence="1">Belongs to the LysR transcriptional regulatory family.</text>
</comment>
<evidence type="ECO:0000313" key="6">
    <source>
        <dbReference type="EMBL" id="SIN80587.1"/>
    </source>
</evidence>
<sequence>MNYRQLEAFRALMETGTVTAASQMLSISQPSLSTHIANLEHELQLSLFHRRGGRLIPTAESQLLLAEVDHVVKGMARLRRLATDIQSLQSGRVTIAAYPAVAAMLPGFAVEFAGQHDRAILDLQVHDSLRNAELAATRQVDAGLTAMPIGDPAVICELLSRVDSVCVVPKGHKLAAAESVTPQDLRGEPFIALGREDGSRQAVERVLGQYGIDLNVRFETTRSETACGLVEAGGGIAIIDPYCANAWADRVVIRPFEAEVPNDVYVVRSRQEEPSLLLQAFLDDLRAKLTPA</sequence>
<dbReference type="Gene3D" id="1.10.10.10">
    <property type="entry name" value="Winged helix-like DNA-binding domain superfamily/Winged helix DNA-binding domain"/>
    <property type="match status" value="1"/>
</dbReference>
<feature type="domain" description="HTH lysR-type" evidence="5">
    <location>
        <begin position="1"/>
        <end position="58"/>
    </location>
</feature>
<dbReference type="RefSeq" id="WP_074262769.1">
    <property type="nucleotide sequence ID" value="NZ_FSRM01000001.1"/>
</dbReference>
<keyword evidence="3" id="KW-0238">DNA-binding</keyword>
<dbReference type="SUPFAM" id="SSF46785">
    <property type="entry name" value="Winged helix' DNA-binding domain"/>
    <property type="match status" value="1"/>
</dbReference>
<dbReference type="Gene3D" id="3.40.190.290">
    <property type="match status" value="1"/>
</dbReference>
<dbReference type="GO" id="GO:0043565">
    <property type="term" value="F:sequence-specific DNA binding"/>
    <property type="evidence" value="ECO:0007669"/>
    <property type="project" value="TreeGrafter"/>
</dbReference>
<dbReference type="Proteomes" id="UP000184693">
    <property type="component" value="Unassembled WGS sequence"/>
</dbReference>
<dbReference type="InterPro" id="IPR005119">
    <property type="entry name" value="LysR_subst-bd"/>
</dbReference>